<evidence type="ECO:0000313" key="1">
    <source>
        <dbReference type="EMBL" id="KAJ2989680.1"/>
    </source>
</evidence>
<keyword evidence="2" id="KW-1185">Reference proteome</keyword>
<gene>
    <name evidence="1" type="ORF">NUW58_g3348</name>
</gene>
<dbReference type="Proteomes" id="UP001143856">
    <property type="component" value="Unassembled WGS sequence"/>
</dbReference>
<dbReference type="EMBL" id="JAPDGR010000503">
    <property type="protein sequence ID" value="KAJ2989680.1"/>
    <property type="molecule type" value="Genomic_DNA"/>
</dbReference>
<comment type="caution">
    <text evidence="1">The sequence shown here is derived from an EMBL/GenBank/DDBJ whole genome shotgun (WGS) entry which is preliminary data.</text>
</comment>
<protein>
    <submittedName>
        <fullName evidence="1">Uncharacterized protein</fullName>
    </submittedName>
</protein>
<proteinExistence type="predicted"/>
<reference evidence="1" key="1">
    <citation type="submission" date="2022-10" db="EMBL/GenBank/DDBJ databases">
        <title>Genome Sequence of Xylaria curta.</title>
        <authorList>
            <person name="Buettner E."/>
        </authorList>
    </citation>
    <scope>NUCLEOTIDE SEQUENCE</scope>
    <source>
        <strain evidence="1">Babe10</strain>
    </source>
</reference>
<name>A0ACC1PDR2_9PEZI</name>
<evidence type="ECO:0000313" key="2">
    <source>
        <dbReference type="Proteomes" id="UP001143856"/>
    </source>
</evidence>
<sequence length="345" mass="36774">MFAPSKLLTLAMAIPATLACLGYEGGLPKHTGTKSLKEPMRIKAGQSFDAGWVKYDRGSGACSGGEGDAPALNSFTNPQCHWYYSLKAYTTAAMAPQPRLQGKVAIVTGGASGFGKGIASKFVEEGAQVLIADISDEAGQSVAKELGCAFTVGDVTKREDWERLLKEAIDKFGKLDIVINNAGTTYSNRATGEVTEADFDRVMNVNVKSVYLSTNVIVPYFIEKKIPGNFIQIASTAGIRPRPRLTWYNASKAAVINATKTMAVEYAPQEIRFNSVSPVVGSTGMTHLFIGMENTPENRKAFESVVPLGRGSTPADVANACCYLASDEAAFITGVNLEVDGGRCV</sequence>
<organism evidence="1 2">
    <name type="scientific">Xylaria curta</name>
    <dbReference type="NCBI Taxonomy" id="42375"/>
    <lineage>
        <taxon>Eukaryota</taxon>
        <taxon>Fungi</taxon>
        <taxon>Dikarya</taxon>
        <taxon>Ascomycota</taxon>
        <taxon>Pezizomycotina</taxon>
        <taxon>Sordariomycetes</taxon>
        <taxon>Xylariomycetidae</taxon>
        <taxon>Xylariales</taxon>
        <taxon>Xylariaceae</taxon>
        <taxon>Xylaria</taxon>
    </lineage>
</organism>
<accession>A0ACC1PDR2</accession>